<name>A0ACC2I919_9PEZI</name>
<accession>A0ACC2I919</accession>
<sequence>MPLCEFCASFSPSEDVTEKICLPNYSQLQKNAKNRCDGCRSFRDLLEVTLPPGTILDPDVSAFLKVSQHPPSAYGDIWYDVPHSAPNRVQLAHWPEPSFPGRPKDVFIPEYPTADKCLQQVRAWLDECLAHGCARRENVVLPKRVIELPEDEKALPRLRVTRGDTGTYVALTHCWGKKPMNKLCTGNEAEWRCGIDPSTLSQNFQDALRITRLLGYRHIWIDALCIVQDSAKDWEEQAPKMAEVYSCASLVLSAAFATNSDEGFLQYRPSLVTPMLGPESAYFVSEAFLDNENSFRRIIDMCPLNSRSWCAQERIMATRILHYTPYGMLWECSQDFWTESPKPEVRIDDIYRSNSVGSLDKRKHDILSHIERWLQRGDKNPAEPLDEKLVNKALRAWFHCVTEYSGRDLTHITDKLPAIAALADVFSEGLGEYLGGIWSKFPSRCLAWEATGASRKILTEYRAPSWSWASIDCRVQWPCEREVTFQKRSWSDQLGVRLLEHRIVPGPVANPYMSVGPGSYIVLEGDCVDARSLPRSVTEPIHYTGGWDDLTGRSNASRTWPDRQDIPEELILLRLQQWRVEASQGSGQEKMHIFVIFLRAVSDSVQMNESAPTFLRLGSGTLYIDPKRDSSTTVDELGKSIEWNQRRLTLI</sequence>
<gene>
    <name evidence="1" type="ORF">ONZ43_g5562</name>
</gene>
<comment type="caution">
    <text evidence="1">The sequence shown here is derived from an EMBL/GenBank/DDBJ whole genome shotgun (WGS) entry which is preliminary data.</text>
</comment>
<organism evidence="1 2">
    <name type="scientific">Nemania bipapillata</name>
    <dbReference type="NCBI Taxonomy" id="110536"/>
    <lineage>
        <taxon>Eukaryota</taxon>
        <taxon>Fungi</taxon>
        <taxon>Dikarya</taxon>
        <taxon>Ascomycota</taxon>
        <taxon>Pezizomycotina</taxon>
        <taxon>Sordariomycetes</taxon>
        <taxon>Xylariomycetidae</taxon>
        <taxon>Xylariales</taxon>
        <taxon>Xylariaceae</taxon>
        <taxon>Nemania</taxon>
    </lineage>
</organism>
<reference evidence="1" key="1">
    <citation type="submission" date="2022-11" db="EMBL/GenBank/DDBJ databases">
        <title>Genome Sequence of Nemania bipapillata.</title>
        <authorList>
            <person name="Buettner E."/>
        </authorList>
    </citation>
    <scope>NUCLEOTIDE SEQUENCE</scope>
    <source>
        <strain evidence="1">CP14</strain>
    </source>
</reference>
<protein>
    <submittedName>
        <fullName evidence="1">Uncharacterized protein</fullName>
    </submittedName>
</protein>
<dbReference type="EMBL" id="JAPESX010001755">
    <property type="protein sequence ID" value="KAJ8111676.1"/>
    <property type="molecule type" value="Genomic_DNA"/>
</dbReference>
<evidence type="ECO:0000313" key="1">
    <source>
        <dbReference type="EMBL" id="KAJ8111676.1"/>
    </source>
</evidence>
<dbReference type="Proteomes" id="UP001153334">
    <property type="component" value="Unassembled WGS sequence"/>
</dbReference>
<evidence type="ECO:0000313" key="2">
    <source>
        <dbReference type="Proteomes" id="UP001153334"/>
    </source>
</evidence>
<proteinExistence type="predicted"/>
<keyword evidence="2" id="KW-1185">Reference proteome</keyword>